<evidence type="ECO:0000313" key="12">
    <source>
        <dbReference type="EMBL" id="WVZ72094.1"/>
    </source>
</evidence>
<keyword evidence="3" id="KW-0808">Transferase</keyword>
<dbReference type="GO" id="GO:0004674">
    <property type="term" value="F:protein serine/threonine kinase activity"/>
    <property type="evidence" value="ECO:0007669"/>
    <property type="project" value="UniProtKB-KW"/>
</dbReference>
<evidence type="ECO:0000313" key="13">
    <source>
        <dbReference type="Proteomes" id="UP001341281"/>
    </source>
</evidence>
<accession>A0AAQ3TFU2</accession>
<dbReference type="EC" id="2.7.11.1" evidence="1"/>
<name>A0AAQ3TFU2_PASNO</name>
<keyword evidence="13" id="KW-1185">Reference proteome</keyword>
<organism evidence="12 13">
    <name type="scientific">Paspalum notatum var. saurae</name>
    <dbReference type="NCBI Taxonomy" id="547442"/>
    <lineage>
        <taxon>Eukaryota</taxon>
        <taxon>Viridiplantae</taxon>
        <taxon>Streptophyta</taxon>
        <taxon>Embryophyta</taxon>
        <taxon>Tracheophyta</taxon>
        <taxon>Spermatophyta</taxon>
        <taxon>Magnoliopsida</taxon>
        <taxon>Liliopsida</taxon>
        <taxon>Poales</taxon>
        <taxon>Poaceae</taxon>
        <taxon>PACMAD clade</taxon>
        <taxon>Panicoideae</taxon>
        <taxon>Andropogonodae</taxon>
        <taxon>Paspaleae</taxon>
        <taxon>Paspalinae</taxon>
        <taxon>Paspalum</taxon>
    </lineage>
</organism>
<dbReference type="PROSITE" id="PS50030">
    <property type="entry name" value="UBA"/>
    <property type="match status" value="1"/>
</dbReference>
<keyword evidence="2" id="KW-0723">Serine/threonine-protein kinase</keyword>
<feature type="domain" description="UBA" evidence="11">
    <location>
        <begin position="320"/>
        <end position="351"/>
    </location>
</feature>
<dbReference type="PROSITE" id="PS50011">
    <property type="entry name" value="PROTEIN_KINASE_DOM"/>
    <property type="match status" value="1"/>
</dbReference>
<evidence type="ECO:0000256" key="7">
    <source>
        <dbReference type="ARBA" id="ARBA00047899"/>
    </source>
</evidence>
<evidence type="ECO:0000256" key="8">
    <source>
        <dbReference type="ARBA" id="ARBA00048679"/>
    </source>
</evidence>
<comment type="catalytic activity">
    <reaction evidence="8">
        <text>L-seryl-[protein] + ATP = O-phospho-L-seryl-[protein] + ADP + H(+)</text>
        <dbReference type="Rhea" id="RHEA:17989"/>
        <dbReference type="Rhea" id="RHEA-COMP:9863"/>
        <dbReference type="Rhea" id="RHEA-COMP:11604"/>
        <dbReference type="ChEBI" id="CHEBI:15378"/>
        <dbReference type="ChEBI" id="CHEBI:29999"/>
        <dbReference type="ChEBI" id="CHEBI:30616"/>
        <dbReference type="ChEBI" id="CHEBI:83421"/>
        <dbReference type="ChEBI" id="CHEBI:456216"/>
        <dbReference type="EC" id="2.7.11.1"/>
    </reaction>
</comment>
<evidence type="ECO:0000256" key="6">
    <source>
        <dbReference type="ARBA" id="ARBA00022840"/>
    </source>
</evidence>
<evidence type="ECO:0000256" key="3">
    <source>
        <dbReference type="ARBA" id="ARBA00022679"/>
    </source>
</evidence>
<feature type="compositionally biased region" description="Low complexity" evidence="9">
    <location>
        <begin position="13"/>
        <end position="23"/>
    </location>
</feature>
<evidence type="ECO:0000259" key="11">
    <source>
        <dbReference type="PROSITE" id="PS50030"/>
    </source>
</evidence>
<dbReference type="PANTHER" id="PTHR24343">
    <property type="entry name" value="SERINE/THREONINE KINASE"/>
    <property type="match status" value="1"/>
</dbReference>
<feature type="region of interest" description="Disordered" evidence="9">
    <location>
        <begin position="1"/>
        <end position="96"/>
    </location>
</feature>
<dbReference type="Proteomes" id="UP001341281">
    <property type="component" value="Chromosome 04"/>
</dbReference>
<evidence type="ECO:0000259" key="10">
    <source>
        <dbReference type="PROSITE" id="PS50011"/>
    </source>
</evidence>
<dbReference type="SUPFAM" id="SSF56112">
    <property type="entry name" value="Protein kinase-like (PK-like)"/>
    <property type="match status" value="1"/>
</dbReference>
<evidence type="ECO:0000256" key="4">
    <source>
        <dbReference type="ARBA" id="ARBA00022741"/>
    </source>
</evidence>
<feature type="compositionally biased region" description="Pro residues" evidence="9">
    <location>
        <begin position="24"/>
        <end position="41"/>
    </location>
</feature>
<gene>
    <name evidence="12" type="ORF">U9M48_020607</name>
</gene>
<feature type="domain" description="Protein kinase" evidence="10">
    <location>
        <begin position="1"/>
        <end position="305"/>
    </location>
</feature>
<evidence type="ECO:0000256" key="1">
    <source>
        <dbReference type="ARBA" id="ARBA00012513"/>
    </source>
</evidence>
<comment type="catalytic activity">
    <reaction evidence="7">
        <text>L-threonyl-[protein] + ATP = O-phospho-L-threonyl-[protein] + ADP + H(+)</text>
        <dbReference type="Rhea" id="RHEA:46608"/>
        <dbReference type="Rhea" id="RHEA-COMP:11060"/>
        <dbReference type="Rhea" id="RHEA-COMP:11605"/>
        <dbReference type="ChEBI" id="CHEBI:15378"/>
        <dbReference type="ChEBI" id="CHEBI:30013"/>
        <dbReference type="ChEBI" id="CHEBI:30616"/>
        <dbReference type="ChEBI" id="CHEBI:61977"/>
        <dbReference type="ChEBI" id="CHEBI:456216"/>
        <dbReference type="EC" id="2.7.11.1"/>
    </reaction>
</comment>
<dbReference type="InterPro" id="IPR015940">
    <property type="entry name" value="UBA"/>
</dbReference>
<dbReference type="GO" id="GO:0005524">
    <property type="term" value="F:ATP binding"/>
    <property type="evidence" value="ECO:0007669"/>
    <property type="project" value="UniProtKB-KW"/>
</dbReference>
<evidence type="ECO:0000256" key="9">
    <source>
        <dbReference type="SAM" id="MobiDB-lite"/>
    </source>
</evidence>
<keyword evidence="5" id="KW-0418">Kinase</keyword>
<keyword evidence="4" id="KW-0547">Nucleotide-binding</keyword>
<dbReference type="PANTHER" id="PTHR24343:SF466">
    <property type="entry name" value="AMP-ACTIVATED PROTEIN KINASE ALPHA SUBUNIT, ISOFORM A"/>
    <property type="match status" value="1"/>
</dbReference>
<dbReference type="EMBL" id="CP144748">
    <property type="protein sequence ID" value="WVZ72094.1"/>
    <property type="molecule type" value="Genomic_DNA"/>
</dbReference>
<dbReference type="AlphaFoldDB" id="A0AAQ3TFU2"/>
<dbReference type="InterPro" id="IPR000719">
    <property type="entry name" value="Prot_kinase_dom"/>
</dbReference>
<feature type="compositionally biased region" description="Low complexity" evidence="9">
    <location>
        <begin position="73"/>
        <end position="86"/>
    </location>
</feature>
<dbReference type="SMART" id="SM00220">
    <property type="entry name" value="S_TKc"/>
    <property type="match status" value="1"/>
</dbReference>
<dbReference type="InterPro" id="IPR011009">
    <property type="entry name" value="Kinase-like_dom_sf"/>
</dbReference>
<feature type="compositionally biased region" description="Low complexity" evidence="9">
    <location>
        <begin position="54"/>
        <end position="63"/>
    </location>
</feature>
<dbReference type="Gene3D" id="1.10.510.10">
    <property type="entry name" value="Transferase(Phosphotransferase) domain 1"/>
    <property type="match status" value="1"/>
</dbReference>
<keyword evidence="6" id="KW-0067">ATP-binding</keyword>
<sequence length="481" mass="53299">MRHLSSYRYRQDASAASGLSPYGSAPPPAAARTPAPHPRPPQGCLRPVPAGWDASAAPPIARTPARHRPPAPHAAAQRRPDASAARHPLPPPGRQSAACHSLLGDCHCTCSSCRLKAPISGHHPDATRAVIEVIYAPTSSASMMLSTHQRIFMLLWSRLQEEEARRFFQQIISGVEYCHRNMVVHRDLKPENTPLDSKCNVKIADFYLSNPKFAAHQVISGKLYAGPEVDVWSCGVILYALLCGTLPFDDENIPILFKKIKGGIYTLPSHLSGAARDLIPIMLVVDPMKRITIYEIREHIGSKFISHAICLCLLRIVHSKVDEETLREVIGMGYDKNLLVESIHNRLQNESCTIGSVQPVAILELNDSSFSNIASYETPSSARGNRQQIFMESPVGLRPHLPAECSWASGNGYLKRTGGRQDAASALEAVRTESSSSEHETIKKIMHNLRQYQVRNERLFYKLLIDNVDELLPVGLHTDYW</sequence>
<proteinExistence type="predicted"/>
<evidence type="ECO:0000256" key="5">
    <source>
        <dbReference type="ARBA" id="ARBA00022777"/>
    </source>
</evidence>
<dbReference type="Pfam" id="PF00069">
    <property type="entry name" value="Pkinase"/>
    <property type="match status" value="1"/>
</dbReference>
<evidence type="ECO:0000256" key="2">
    <source>
        <dbReference type="ARBA" id="ARBA00022527"/>
    </source>
</evidence>
<reference evidence="12 13" key="1">
    <citation type="submission" date="2024-02" db="EMBL/GenBank/DDBJ databases">
        <title>High-quality chromosome-scale genome assembly of Pensacola bahiagrass (Paspalum notatum Flugge var. saurae).</title>
        <authorList>
            <person name="Vega J.M."/>
            <person name="Podio M."/>
            <person name="Orjuela J."/>
            <person name="Siena L.A."/>
            <person name="Pessino S.C."/>
            <person name="Combes M.C."/>
            <person name="Mariac C."/>
            <person name="Albertini E."/>
            <person name="Pupilli F."/>
            <person name="Ortiz J.P.A."/>
            <person name="Leblanc O."/>
        </authorList>
    </citation>
    <scope>NUCLEOTIDE SEQUENCE [LARGE SCALE GENOMIC DNA]</scope>
    <source>
        <strain evidence="12">R1</strain>
        <tissue evidence="12">Leaf</tissue>
    </source>
</reference>
<protein>
    <recommendedName>
        <fullName evidence="1">non-specific serine/threonine protein kinase</fullName>
        <ecNumber evidence="1">2.7.11.1</ecNumber>
    </recommendedName>
</protein>